<sequence>MADPGAPQLALDTLDEWREWLRDNHQTSPGVWLVFWRKGSGREPLDYDETVREALCWGWIDGHTRVFDEARRGMWFTRRGRNSPWAASNKARVADLVESGRMQPVGQAVIDDAKARGLWTIFDDAEAGIESPELTAALDADPVARTNWDAFPPSARKQGLAQIALAKRPETKTKRIATIVEQAARNIRPS</sequence>
<proteinExistence type="predicted"/>
<dbReference type="AlphaFoldDB" id="A0A1H2KY16"/>
<protein>
    <submittedName>
        <fullName evidence="2">Uncharacterized conserved protein YdeI, YjbR/CyaY-like superfamily, DUF1801 family</fullName>
    </submittedName>
    <submittedName>
        <fullName evidence="1">YdeI/OmpD-associated family protein</fullName>
    </submittedName>
</protein>
<dbReference type="RefSeq" id="WP_074852506.1">
    <property type="nucleotide sequence ID" value="NZ_FNLM01000034.1"/>
</dbReference>
<organism evidence="2 3">
    <name type="scientific">Gordonia westfalica</name>
    <dbReference type="NCBI Taxonomy" id="158898"/>
    <lineage>
        <taxon>Bacteria</taxon>
        <taxon>Bacillati</taxon>
        <taxon>Actinomycetota</taxon>
        <taxon>Actinomycetes</taxon>
        <taxon>Mycobacteriales</taxon>
        <taxon>Gordoniaceae</taxon>
        <taxon>Gordonia</taxon>
    </lineage>
</organism>
<dbReference type="Proteomes" id="UP001265083">
    <property type="component" value="Unassembled WGS sequence"/>
</dbReference>
<dbReference type="EMBL" id="JAVLUS010000004">
    <property type="protein sequence ID" value="MDS1113475.1"/>
    <property type="molecule type" value="Genomic_DNA"/>
</dbReference>
<evidence type="ECO:0000313" key="2">
    <source>
        <dbReference type="EMBL" id="SDU73677.1"/>
    </source>
</evidence>
<dbReference type="STRING" id="158898.SAMN04488548_1344012"/>
<reference evidence="2 3" key="1">
    <citation type="submission" date="2016-10" db="EMBL/GenBank/DDBJ databases">
        <authorList>
            <person name="de Groot N.N."/>
        </authorList>
    </citation>
    <scope>NUCLEOTIDE SEQUENCE [LARGE SCALE GENOMIC DNA]</scope>
    <source>
        <strain evidence="2 3">DSM 44215</strain>
    </source>
</reference>
<accession>A0A1H2KY16</accession>
<name>A0A1H2KY16_9ACTN</name>
<dbReference type="EMBL" id="FNLM01000034">
    <property type="protein sequence ID" value="SDU73677.1"/>
    <property type="molecule type" value="Genomic_DNA"/>
</dbReference>
<gene>
    <name evidence="1" type="ORF">RD149_06810</name>
    <name evidence="2" type="ORF">SAMN04488548_1344012</name>
</gene>
<evidence type="ECO:0000313" key="3">
    <source>
        <dbReference type="Proteomes" id="UP000183180"/>
    </source>
</evidence>
<evidence type="ECO:0000313" key="1">
    <source>
        <dbReference type="EMBL" id="MDS1113475.1"/>
    </source>
</evidence>
<dbReference type="Proteomes" id="UP000183180">
    <property type="component" value="Unassembled WGS sequence"/>
</dbReference>
<dbReference type="Pfam" id="PF13376">
    <property type="entry name" value="OmdA"/>
    <property type="match status" value="1"/>
</dbReference>
<keyword evidence="4" id="KW-1185">Reference proteome</keyword>
<dbReference type="OrthoDB" id="9796999at2"/>
<reference evidence="1 4" key="2">
    <citation type="submission" date="2023-08" db="EMBL/GenBank/DDBJ databases">
        <title>Bioegradation of LLDPE and BLDPE plastic by marine bacteria from coast plastic debris.</title>
        <authorList>
            <person name="Rong Z."/>
        </authorList>
    </citation>
    <scope>NUCLEOTIDE SEQUENCE [LARGE SCALE GENOMIC DNA]</scope>
    <source>
        <strain evidence="1 4">Z-2</strain>
    </source>
</reference>
<evidence type="ECO:0000313" key="4">
    <source>
        <dbReference type="Proteomes" id="UP001265083"/>
    </source>
</evidence>